<keyword evidence="4" id="KW-0012">Acyltransferase</keyword>
<organism evidence="4 5">
    <name type="scientific">Paenibacillus konkukensis</name>
    <dbReference type="NCBI Taxonomy" id="2020716"/>
    <lineage>
        <taxon>Bacteria</taxon>
        <taxon>Bacillati</taxon>
        <taxon>Bacillota</taxon>
        <taxon>Bacilli</taxon>
        <taxon>Bacillales</taxon>
        <taxon>Paenibacillaceae</taxon>
        <taxon>Paenibacillus</taxon>
    </lineage>
</organism>
<feature type="transmembrane region" description="Helical" evidence="2">
    <location>
        <begin position="128"/>
        <end position="147"/>
    </location>
</feature>
<evidence type="ECO:0000313" key="5">
    <source>
        <dbReference type="Proteomes" id="UP001057134"/>
    </source>
</evidence>
<dbReference type="SMART" id="SM00460">
    <property type="entry name" value="TGc"/>
    <property type="match status" value="1"/>
</dbReference>
<dbReference type="SUPFAM" id="SSF54001">
    <property type="entry name" value="Cysteine proteinases"/>
    <property type="match status" value="1"/>
</dbReference>
<keyword evidence="4" id="KW-0808">Transferase</keyword>
<gene>
    <name evidence="4" type="primary">tgpA_2</name>
    <name evidence="4" type="ORF">SK3146_03199</name>
</gene>
<keyword evidence="5" id="KW-1185">Reference proteome</keyword>
<keyword evidence="2" id="KW-0812">Transmembrane</keyword>
<feature type="transmembrane region" description="Helical" evidence="2">
    <location>
        <begin position="85"/>
        <end position="108"/>
    </location>
</feature>
<feature type="region of interest" description="Disordered" evidence="1">
    <location>
        <begin position="355"/>
        <end position="380"/>
    </location>
</feature>
<keyword evidence="2" id="KW-0472">Membrane</keyword>
<dbReference type="Pfam" id="PF01841">
    <property type="entry name" value="Transglut_core"/>
    <property type="match status" value="1"/>
</dbReference>
<evidence type="ECO:0000313" key="4">
    <source>
        <dbReference type="EMBL" id="UQZ83987.1"/>
    </source>
</evidence>
<keyword evidence="2" id="KW-1133">Transmembrane helix</keyword>
<feature type="transmembrane region" description="Helical" evidence="2">
    <location>
        <begin position="183"/>
        <end position="201"/>
    </location>
</feature>
<accession>A0ABY4RPP1</accession>
<feature type="domain" description="Transglutaminase-like" evidence="3">
    <location>
        <begin position="541"/>
        <end position="620"/>
    </location>
</feature>
<name>A0ABY4RPP1_9BACL</name>
<sequence>MALKRVKPQPRPGLEQSAEPSGSWALRVGYALLLFWLIRAWLVPLQQLSDYTEVYRITPFLVAFALFLVIDTLRMPQAAAWPLKAAIVLAATAVLHSGQWLPGVDWWQSWLRELTEDALHMAQGRFSYISPATRTMLFLAGWGFFIWVLQSFVADRQQLLWFVAMTLVYLIALQLVFDTDTSAGLLGAAGAGLLLQGWLQAERWTRWKRQSAAHYSSRLEDEPARQPEERPAGLWTPVAASAVLTGLCLLGAWLGALQHDPKGRPIDWSEPLSKWEDRLPFLTGPQLGGGAVPASLAAGQTGYGPDDSRLGSPLSQDDTVAFIAKTTRLTYWRGEAKAVYTGRGWYQAETEPVPLVPEAGSPPADPDKDSAAEAAAADLKTASDSVPVRQQVFIKEKGLQRQLFLGGALAKVDSLVSEAGQPISPEWLWQDKRSDKYFLPALADPLSSYSVEVSVPPESPVSERDAADKAAASRNAGDAYVQLPDSLPARVRELASEITREASTPYDKAKAIERYLLRTYPYSLQNTKPPAAGQDLVDQFLFEQKAGYCDHFSSAMVVLLRSVGIPARWVKGFAPGEVTSTDTLSDGTLLYTVQVRNKDAHSWVEAYMPSGDWLTFDPTPGYGGDVPRGPKVQTASAPASSLKEDSGAGSVIRRLANYASQLSGFTRSLGGFSAALSTASDRGLAVIQRIMMWIEPWLPLSLWIIGACLLVSIIHMWIARRRSAAAAPVRGRQVNRSGAASSYRRRFRAYAAMRQAERLWRKLQRRLGRAEPTQTLREYLLSRQFANDAQRSSLLRFVRLLEEMKYRAGTPPVTRRQLREAWRDVQKSL</sequence>
<dbReference type="EC" id="2.3.2.13" evidence="4"/>
<dbReference type="InterPro" id="IPR052901">
    <property type="entry name" value="Bact_TGase-like"/>
</dbReference>
<feature type="transmembrane region" description="Helical" evidence="2">
    <location>
        <begin position="697"/>
        <end position="718"/>
    </location>
</feature>
<dbReference type="Gene3D" id="3.10.620.30">
    <property type="match status" value="1"/>
</dbReference>
<feature type="transmembrane region" description="Helical" evidence="2">
    <location>
        <begin position="21"/>
        <end position="42"/>
    </location>
</feature>
<protein>
    <submittedName>
        <fullName evidence="4">Protein-glutamine gamma-glutamyltransferase</fullName>
        <ecNumber evidence="4">2.3.2.13</ecNumber>
    </submittedName>
</protein>
<dbReference type="PANTHER" id="PTHR42736:SF1">
    <property type="entry name" value="PROTEIN-GLUTAMINE GAMMA-GLUTAMYLTRANSFERASE"/>
    <property type="match status" value="1"/>
</dbReference>
<dbReference type="GO" id="GO:0003810">
    <property type="term" value="F:protein-glutamine gamma-glutamyltransferase activity"/>
    <property type="evidence" value="ECO:0007669"/>
    <property type="project" value="UniProtKB-EC"/>
</dbReference>
<dbReference type="RefSeq" id="WP_249865944.1">
    <property type="nucleotide sequence ID" value="NZ_CP027059.1"/>
</dbReference>
<dbReference type="Proteomes" id="UP001057134">
    <property type="component" value="Chromosome"/>
</dbReference>
<dbReference type="InterPro" id="IPR002931">
    <property type="entry name" value="Transglutaminase-like"/>
</dbReference>
<feature type="transmembrane region" description="Helical" evidence="2">
    <location>
        <begin position="234"/>
        <end position="256"/>
    </location>
</feature>
<reference evidence="4" key="2">
    <citation type="journal article" date="2021" name="J Anim Sci Technol">
        <title>Complete genome sequence of Paenibacillus konkukensis sp. nov. SK3146 as a potential probiotic strain.</title>
        <authorList>
            <person name="Jung H.I."/>
            <person name="Park S."/>
            <person name="Niu K.M."/>
            <person name="Lee S.W."/>
            <person name="Kothari D."/>
            <person name="Yi K.J."/>
            <person name="Kim S.K."/>
        </authorList>
    </citation>
    <scope>NUCLEOTIDE SEQUENCE</scope>
    <source>
        <strain evidence="4">SK3146</strain>
    </source>
</reference>
<reference evidence="4" key="1">
    <citation type="submission" date="2018-02" db="EMBL/GenBank/DDBJ databases">
        <authorList>
            <person name="Kim S.-K."/>
            <person name="Jung H.-I."/>
            <person name="Lee S.-W."/>
        </authorList>
    </citation>
    <scope>NUCLEOTIDE SEQUENCE</scope>
    <source>
        <strain evidence="4">SK3146</strain>
    </source>
</reference>
<proteinExistence type="predicted"/>
<feature type="transmembrane region" description="Helical" evidence="2">
    <location>
        <begin position="54"/>
        <end position="73"/>
    </location>
</feature>
<feature type="transmembrane region" description="Helical" evidence="2">
    <location>
        <begin position="159"/>
        <end position="177"/>
    </location>
</feature>
<evidence type="ECO:0000259" key="3">
    <source>
        <dbReference type="SMART" id="SM00460"/>
    </source>
</evidence>
<dbReference type="InterPro" id="IPR038765">
    <property type="entry name" value="Papain-like_cys_pep_sf"/>
</dbReference>
<dbReference type="PANTHER" id="PTHR42736">
    <property type="entry name" value="PROTEIN-GLUTAMINE GAMMA-GLUTAMYLTRANSFERASE"/>
    <property type="match status" value="1"/>
</dbReference>
<dbReference type="EMBL" id="CP027059">
    <property type="protein sequence ID" value="UQZ83987.1"/>
    <property type="molecule type" value="Genomic_DNA"/>
</dbReference>
<evidence type="ECO:0000256" key="2">
    <source>
        <dbReference type="SAM" id="Phobius"/>
    </source>
</evidence>
<evidence type="ECO:0000256" key="1">
    <source>
        <dbReference type="SAM" id="MobiDB-lite"/>
    </source>
</evidence>